<evidence type="ECO:0000256" key="1">
    <source>
        <dbReference type="ARBA" id="ARBA00023231"/>
    </source>
</evidence>
<dbReference type="RefSeq" id="WP_164453027.1">
    <property type="nucleotide sequence ID" value="NZ_JAAIJQ010000030.1"/>
</dbReference>
<name>A0A6M0K0X2_9GAMM</name>
<accession>A0A6M0K0X2</accession>
<dbReference type="GO" id="GO:0009399">
    <property type="term" value="P:nitrogen fixation"/>
    <property type="evidence" value="ECO:0007669"/>
    <property type="project" value="UniProtKB-UniRule"/>
</dbReference>
<comment type="caution">
    <text evidence="3">The sequence shown here is derived from an EMBL/GenBank/DDBJ whole genome shotgun (WGS) entry which is preliminary data.</text>
</comment>
<dbReference type="EMBL" id="JAAIJQ010000030">
    <property type="protein sequence ID" value="NEV62563.1"/>
    <property type="molecule type" value="Genomic_DNA"/>
</dbReference>
<sequence length="102" mass="11883">MPCNAAKTDRYLSFEGIECDAYAERVVGYIRDCIGDVENPSDWQSYFERKLVENAGMGQDDLFLVGSQINYIRMLFEHYEHYEHYEHGAGLELLDQIEEDCC</sequence>
<dbReference type="Pfam" id="PF20543">
    <property type="entry name" value="CowN"/>
    <property type="match status" value="1"/>
</dbReference>
<dbReference type="InterPro" id="IPR024899">
    <property type="entry name" value="CowN"/>
</dbReference>
<keyword evidence="4" id="KW-1185">Reference proteome</keyword>
<keyword evidence="1 2" id="KW-0535">Nitrogen fixation</keyword>
<proteinExistence type="inferred from homology"/>
<dbReference type="HAMAP" id="MF_02117">
    <property type="entry name" value="CowN"/>
    <property type="match status" value="1"/>
</dbReference>
<organism evidence="3 4">
    <name type="scientific">Thiorhodococcus minor</name>
    <dbReference type="NCBI Taxonomy" id="57489"/>
    <lineage>
        <taxon>Bacteria</taxon>
        <taxon>Pseudomonadati</taxon>
        <taxon>Pseudomonadota</taxon>
        <taxon>Gammaproteobacteria</taxon>
        <taxon>Chromatiales</taxon>
        <taxon>Chromatiaceae</taxon>
        <taxon>Thiorhodococcus</taxon>
    </lineage>
</organism>
<comment type="similarity">
    <text evidence="2">Belongs to the CowN family.</text>
</comment>
<evidence type="ECO:0000313" key="3">
    <source>
        <dbReference type="EMBL" id="NEV62563.1"/>
    </source>
</evidence>
<dbReference type="AlphaFoldDB" id="A0A6M0K0X2"/>
<gene>
    <name evidence="2 3" type="primary">cowN</name>
    <name evidence="3" type="ORF">G3446_11785</name>
</gene>
<protein>
    <recommendedName>
        <fullName evidence="2">N(2)-fixation sustaining protein CowN</fullName>
    </recommendedName>
    <alternativeName>
        <fullName evidence="2">CO weal-nitrogenase</fullName>
    </alternativeName>
</protein>
<dbReference type="Proteomes" id="UP000483379">
    <property type="component" value="Unassembled WGS sequence"/>
</dbReference>
<evidence type="ECO:0000256" key="2">
    <source>
        <dbReference type="HAMAP-Rule" id="MF_02117"/>
    </source>
</evidence>
<dbReference type="NCBIfam" id="NF033689">
    <property type="entry name" value="N2Fix_CO_CowN"/>
    <property type="match status" value="1"/>
</dbReference>
<comment type="function">
    <text evidence="2">Is required to sustain N(2)-dependent growth in the presence of low levels of carbon monoxide (CO). Probably acts by protecting the N(2) fixation ability of the nitrogenase complex, which is inactivated in the presence of CO.</text>
</comment>
<evidence type="ECO:0000313" key="4">
    <source>
        <dbReference type="Proteomes" id="UP000483379"/>
    </source>
</evidence>
<reference evidence="3 4" key="1">
    <citation type="submission" date="2020-02" db="EMBL/GenBank/DDBJ databases">
        <title>Genome sequences of Thiorhodococcus mannitoliphagus and Thiorhodococcus minor, purple sulfur photosynthetic bacteria in the gammaproteobacterial family, Chromatiaceae.</title>
        <authorList>
            <person name="Aviles F.A."/>
            <person name="Meyer T.E."/>
            <person name="Kyndt J.A."/>
        </authorList>
    </citation>
    <scope>NUCLEOTIDE SEQUENCE [LARGE SCALE GENOMIC DNA]</scope>
    <source>
        <strain evidence="3 4">DSM 11518</strain>
    </source>
</reference>